<comment type="caution">
    <text evidence="9">The sequence shown here is derived from an EMBL/GenBank/DDBJ whole genome shotgun (WGS) entry which is preliminary data.</text>
</comment>
<evidence type="ECO:0000256" key="4">
    <source>
        <dbReference type="ARBA" id="ARBA00022692"/>
    </source>
</evidence>
<evidence type="ECO:0000256" key="3">
    <source>
        <dbReference type="ARBA" id="ARBA00022475"/>
    </source>
</evidence>
<evidence type="ECO:0000256" key="1">
    <source>
        <dbReference type="ARBA" id="ARBA00004651"/>
    </source>
</evidence>
<evidence type="ECO:0000313" key="9">
    <source>
        <dbReference type="EMBL" id="GKT25934.1"/>
    </source>
</evidence>
<evidence type="ECO:0000256" key="7">
    <source>
        <dbReference type="SAM" id="Phobius"/>
    </source>
</evidence>
<dbReference type="Pfam" id="PF07690">
    <property type="entry name" value="MFS_1"/>
    <property type="match status" value="1"/>
</dbReference>
<evidence type="ECO:0000313" key="10">
    <source>
        <dbReference type="Proteomes" id="UP001057375"/>
    </source>
</evidence>
<sequence length="355" mass="40059">MTSCGKSCSMARRSVLELNADAELYLRSSRRIFSYFRAFYQDKGETNAFTAVETDFNPIPAIYDGVCFADLIKECLNSFSISRPREGVEGVALFKSTGLKNLKAVKKFAEKEGFVFDHPLSSELDLNDLIAPITTPEHQRVVLFLADLISWVMDEYNKNLTITEFPSDAEDDFQPEEIARAREMFGDDMLRLKDINEDVVTAPSFIQAGFFWHCTTAFLANFSLFLVMASIKTYVKSVLAVDEGKYLMVMAIFNIVQFVASPLAQYISDFVGRQAIFIWMYTIYTSMSIWLAYAEEYNEFLMIRAISGLAALIMPTCYLVVSDIAPMKQRTYFSGVLMAFAAAGAFAGPVVFYFL</sequence>
<dbReference type="InterPro" id="IPR011701">
    <property type="entry name" value="MFS"/>
</dbReference>
<name>A0ABQ5K225_9EUKA</name>
<feature type="transmembrane region" description="Helical" evidence="7">
    <location>
        <begin position="246"/>
        <end position="264"/>
    </location>
</feature>
<dbReference type="Proteomes" id="UP001057375">
    <property type="component" value="Unassembled WGS sequence"/>
</dbReference>
<keyword evidence="2" id="KW-0813">Transport</keyword>
<keyword evidence="3" id="KW-1003">Cell membrane</keyword>
<reference evidence="9" key="1">
    <citation type="submission" date="2022-03" db="EMBL/GenBank/DDBJ databases">
        <title>Draft genome sequence of Aduncisulcus paluster, a free-living microaerophilic Fornicata.</title>
        <authorList>
            <person name="Yuyama I."/>
            <person name="Kume K."/>
            <person name="Tamura T."/>
            <person name="Inagaki Y."/>
            <person name="Hashimoto T."/>
        </authorList>
    </citation>
    <scope>NUCLEOTIDE SEQUENCE</scope>
    <source>
        <strain evidence="9">NY0171</strain>
    </source>
</reference>
<dbReference type="SUPFAM" id="SSF103473">
    <property type="entry name" value="MFS general substrate transporter"/>
    <property type="match status" value="1"/>
</dbReference>
<feature type="transmembrane region" description="Helical" evidence="7">
    <location>
        <begin position="333"/>
        <end position="354"/>
    </location>
</feature>
<dbReference type="PANTHER" id="PTHR43414:SF6">
    <property type="entry name" value="MULTIDRUG RESISTANCE PROTEIN MDTG"/>
    <property type="match status" value="1"/>
</dbReference>
<proteinExistence type="predicted"/>
<evidence type="ECO:0000256" key="5">
    <source>
        <dbReference type="ARBA" id="ARBA00022989"/>
    </source>
</evidence>
<keyword evidence="10" id="KW-1185">Reference proteome</keyword>
<dbReference type="InterPro" id="IPR020846">
    <property type="entry name" value="MFS_dom"/>
</dbReference>
<feature type="transmembrane region" description="Helical" evidence="7">
    <location>
        <begin position="276"/>
        <end position="294"/>
    </location>
</feature>
<dbReference type="PANTHER" id="PTHR43414">
    <property type="entry name" value="MULTIDRUG RESISTANCE PROTEIN MDTG"/>
    <property type="match status" value="1"/>
</dbReference>
<dbReference type="InterPro" id="IPR036259">
    <property type="entry name" value="MFS_trans_sf"/>
</dbReference>
<feature type="domain" description="Major facilitator superfamily (MFS) profile" evidence="8">
    <location>
        <begin position="209"/>
        <end position="355"/>
    </location>
</feature>
<feature type="non-terminal residue" evidence="9">
    <location>
        <position position="355"/>
    </location>
</feature>
<evidence type="ECO:0000259" key="8">
    <source>
        <dbReference type="PROSITE" id="PS50850"/>
    </source>
</evidence>
<gene>
    <name evidence="9" type="ORF">ADUPG1_013187</name>
</gene>
<comment type="subcellular location">
    <subcellularLocation>
        <location evidence="1">Cell membrane</location>
        <topology evidence="1">Multi-pass membrane protein</topology>
    </subcellularLocation>
</comment>
<protein>
    <submittedName>
        <fullName evidence="9">Major facilitator superfamily like protein</fullName>
    </submittedName>
</protein>
<feature type="transmembrane region" description="Helical" evidence="7">
    <location>
        <begin position="300"/>
        <end position="321"/>
    </location>
</feature>
<accession>A0ABQ5K225</accession>
<dbReference type="PROSITE" id="PS50850">
    <property type="entry name" value="MFS"/>
    <property type="match status" value="1"/>
</dbReference>
<evidence type="ECO:0000256" key="2">
    <source>
        <dbReference type="ARBA" id="ARBA00022448"/>
    </source>
</evidence>
<evidence type="ECO:0000256" key="6">
    <source>
        <dbReference type="ARBA" id="ARBA00023136"/>
    </source>
</evidence>
<feature type="transmembrane region" description="Helical" evidence="7">
    <location>
        <begin position="210"/>
        <end position="231"/>
    </location>
</feature>
<dbReference type="EMBL" id="BQXS01012624">
    <property type="protein sequence ID" value="GKT25934.1"/>
    <property type="molecule type" value="Genomic_DNA"/>
</dbReference>
<dbReference type="Gene3D" id="1.20.1250.20">
    <property type="entry name" value="MFS general substrate transporter like domains"/>
    <property type="match status" value="1"/>
</dbReference>
<keyword evidence="5 7" id="KW-1133">Transmembrane helix</keyword>
<keyword evidence="6 7" id="KW-0472">Membrane</keyword>
<organism evidence="9 10">
    <name type="scientific">Aduncisulcus paluster</name>
    <dbReference type="NCBI Taxonomy" id="2918883"/>
    <lineage>
        <taxon>Eukaryota</taxon>
        <taxon>Metamonada</taxon>
        <taxon>Carpediemonas-like organisms</taxon>
        <taxon>Aduncisulcus</taxon>
    </lineage>
</organism>
<keyword evidence="4 7" id="KW-0812">Transmembrane</keyword>